<sequence>MQRERRALAGEKRETTRSRASSDERRFRVLLLKKPCCQVENKKRRKRRRRRRITVAAEVSERIPSRHGCLDVASMFSSPDRRCFSPLQRNSPSCGD</sequence>
<dbReference type="Proteomes" id="UP001430953">
    <property type="component" value="Unassembled WGS sequence"/>
</dbReference>
<evidence type="ECO:0000313" key="2">
    <source>
        <dbReference type="EMBL" id="KAL0117919.1"/>
    </source>
</evidence>
<gene>
    <name evidence="2" type="ORF">PUN28_008952</name>
</gene>
<dbReference type="AlphaFoldDB" id="A0AAW2FS36"/>
<feature type="region of interest" description="Disordered" evidence="1">
    <location>
        <begin position="1"/>
        <end position="23"/>
    </location>
</feature>
<reference evidence="2 3" key="1">
    <citation type="submission" date="2023-03" db="EMBL/GenBank/DDBJ databases">
        <title>High recombination rates correlate with genetic variation in Cardiocondyla obscurior ants.</title>
        <authorList>
            <person name="Errbii M."/>
        </authorList>
    </citation>
    <scope>NUCLEOTIDE SEQUENCE [LARGE SCALE GENOMIC DNA]</scope>
    <source>
        <strain evidence="2">Alpha-2009</strain>
        <tissue evidence="2">Whole body</tissue>
    </source>
</reference>
<organism evidence="2 3">
    <name type="scientific">Cardiocondyla obscurior</name>
    <dbReference type="NCBI Taxonomy" id="286306"/>
    <lineage>
        <taxon>Eukaryota</taxon>
        <taxon>Metazoa</taxon>
        <taxon>Ecdysozoa</taxon>
        <taxon>Arthropoda</taxon>
        <taxon>Hexapoda</taxon>
        <taxon>Insecta</taxon>
        <taxon>Pterygota</taxon>
        <taxon>Neoptera</taxon>
        <taxon>Endopterygota</taxon>
        <taxon>Hymenoptera</taxon>
        <taxon>Apocrita</taxon>
        <taxon>Aculeata</taxon>
        <taxon>Formicoidea</taxon>
        <taxon>Formicidae</taxon>
        <taxon>Myrmicinae</taxon>
        <taxon>Cardiocondyla</taxon>
    </lineage>
</organism>
<evidence type="ECO:0000313" key="3">
    <source>
        <dbReference type="Proteomes" id="UP001430953"/>
    </source>
</evidence>
<comment type="caution">
    <text evidence="2">The sequence shown here is derived from an EMBL/GenBank/DDBJ whole genome shotgun (WGS) entry which is preliminary data.</text>
</comment>
<evidence type="ECO:0000256" key="1">
    <source>
        <dbReference type="SAM" id="MobiDB-lite"/>
    </source>
</evidence>
<proteinExistence type="predicted"/>
<keyword evidence="3" id="KW-1185">Reference proteome</keyword>
<dbReference type="EMBL" id="JADYXP020000008">
    <property type="protein sequence ID" value="KAL0117919.1"/>
    <property type="molecule type" value="Genomic_DNA"/>
</dbReference>
<protein>
    <submittedName>
        <fullName evidence="2">Uncharacterized protein</fullName>
    </submittedName>
</protein>
<accession>A0AAW2FS36</accession>
<name>A0AAW2FS36_9HYME</name>